<evidence type="ECO:0000313" key="3">
    <source>
        <dbReference type="Proteomes" id="UP001165085"/>
    </source>
</evidence>
<dbReference type="AlphaFoldDB" id="A0A9W7B7G3"/>
<proteinExistence type="predicted"/>
<keyword evidence="3" id="KW-1185">Reference proteome</keyword>
<dbReference type="EMBL" id="BRXY01000306">
    <property type="protein sequence ID" value="GMH85604.1"/>
    <property type="molecule type" value="Genomic_DNA"/>
</dbReference>
<protein>
    <recommendedName>
        <fullName evidence="1">Tyrosine-protein kinase ephrin type A/B receptor-like domain-containing protein</fullName>
    </recommendedName>
</protein>
<evidence type="ECO:0000313" key="2">
    <source>
        <dbReference type="EMBL" id="GMH85604.1"/>
    </source>
</evidence>
<dbReference type="Gene3D" id="2.10.50.10">
    <property type="entry name" value="Tumor Necrosis Factor Receptor, subunit A, domain 2"/>
    <property type="match status" value="2"/>
</dbReference>
<gene>
    <name evidence="2" type="ORF">TrST_g3603</name>
</gene>
<name>A0A9W7B7G3_9STRA</name>
<dbReference type="InterPro" id="IPR011641">
    <property type="entry name" value="Tyr-kin_ephrin_A/B_rcpt-like"/>
</dbReference>
<evidence type="ECO:0000259" key="1">
    <source>
        <dbReference type="Pfam" id="PF07699"/>
    </source>
</evidence>
<feature type="domain" description="Tyrosine-protein kinase ephrin type A/B receptor-like" evidence="1">
    <location>
        <begin position="7"/>
        <end position="42"/>
    </location>
</feature>
<dbReference type="PANTHER" id="PTHR46967:SF2">
    <property type="entry name" value="SUSHI, VON WILLEBRAND FACTOR TYPE A, EGF AND PENTRAXIN DOMAIN-CONTAINING PROTEIN 1-LIKE"/>
    <property type="match status" value="1"/>
</dbReference>
<dbReference type="Pfam" id="PF07699">
    <property type="entry name" value="Ephrin_rec_like"/>
    <property type="match status" value="1"/>
</dbReference>
<sequence length="217" mass="21965">MPCCSAGQYSGPASGVCSICAAGTYTSSSSSAVCTICPAGKYLADKARDALLHDSISDCQMCGTGTKLEDDGDTAGLHDSADDCVQCGPGYYSNEEETLMTSCQECPDGQVSPAGASACSSCPAGYDCSEGETAACDAGTYSNGNTQASHPDSPCRPCEKGYSCPGGTDHSPCRQGSHQPDTSQSTCLSCPTGNTKRTLAKTHASTARLGTSALKGQ</sequence>
<accession>A0A9W7B7G3</accession>
<dbReference type="Proteomes" id="UP001165085">
    <property type="component" value="Unassembled WGS sequence"/>
</dbReference>
<organism evidence="2 3">
    <name type="scientific">Triparma strigata</name>
    <dbReference type="NCBI Taxonomy" id="1606541"/>
    <lineage>
        <taxon>Eukaryota</taxon>
        <taxon>Sar</taxon>
        <taxon>Stramenopiles</taxon>
        <taxon>Ochrophyta</taxon>
        <taxon>Bolidophyceae</taxon>
        <taxon>Parmales</taxon>
        <taxon>Triparmaceae</taxon>
        <taxon>Triparma</taxon>
    </lineage>
</organism>
<dbReference type="OrthoDB" id="201089at2759"/>
<comment type="caution">
    <text evidence="2">The sequence shown here is derived from an EMBL/GenBank/DDBJ whole genome shotgun (WGS) entry which is preliminary data.</text>
</comment>
<reference evidence="3" key="1">
    <citation type="journal article" date="2023" name="Commun. Biol.">
        <title>Genome analysis of Parmales, the sister group of diatoms, reveals the evolutionary specialization of diatoms from phago-mixotrophs to photoautotrophs.</title>
        <authorList>
            <person name="Ban H."/>
            <person name="Sato S."/>
            <person name="Yoshikawa S."/>
            <person name="Yamada K."/>
            <person name="Nakamura Y."/>
            <person name="Ichinomiya M."/>
            <person name="Sato N."/>
            <person name="Blanc-Mathieu R."/>
            <person name="Endo H."/>
            <person name="Kuwata A."/>
            <person name="Ogata H."/>
        </authorList>
    </citation>
    <scope>NUCLEOTIDE SEQUENCE [LARGE SCALE GENOMIC DNA]</scope>
    <source>
        <strain evidence="3">NIES 3701</strain>
    </source>
</reference>
<dbReference type="InterPro" id="IPR009030">
    <property type="entry name" value="Growth_fac_rcpt_cys_sf"/>
</dbReference>
<dbReference type="SUPFAM" id="SSF57184">
    <property type="entry name" value="Growth factor receptor domain"/>
    <property type="match status" value="1"/>
</dbReference>
<dbReference type="PANTHER" id="PTHR46967">
    <property type="entry name" value="INSULIN-LIKE GROWTH FACTOR BINDING PROTEIN,N-TERMINAL"/>
    <property type="match status" value="1"/>
</dbReference>
<dbReference type="SMART" id="SM01411">
    <property type="entry name" value="Ephrin_rec_like"/>
    <property type="match status" value="3"/>
</dbReference>